<accession>A0A8T1ZGP9</accession>
<reference evidence="3 4" key="1">
    <citation type="submission" date="2020-12" db="EMBL/GenBank/DDBJ databases">
        <title>Concerted genomic and epigenomic changes stabilize Arabidopsis allopolyploids.</title>
        <authorList>
            <person name="Chen Z."/>
        </authorList>
    </citation>
    <scope>NUCLEOTIDE SEQUENCE [LARGE SCALE GENOMIC DNA]</scope>
    <source>
        <strain evidence="3">As9502</strain>
        <tissue evidence="3">Leaf</tissue>
    </source>
</reference>
<keyword evidence="2" id="KW-1133">Transmembrane helix</keyword>
<keyword evidence="2" id="KW-0812">Transmembrane</keyword>
<feature type="compositionally biased region" description="Basic residues" evidence="1">
    <location>
        <begin position="1"/>
        <end position="10"/>
    </location>
</feature>
<proteinExistence type="predicted"/>
<feature type="region of interest" description="Disordered" evidence="1">
    <location>
        <begin position="1"/>
        <end position="31"/>
    </location>
</feature>
<feature type="transmembrane region" description="Helical" evidence="2">
    <location>
        <begin position="41"/>
        <end position="62"/>
    </location>
</feature>
<feature type="transmembrane region" description="Helical" evidence="2">
    <location>
        <begin position="97"/>
        <end position="117"/>
    </location>
</feature>
<evidence type="ECO:0000313" key="4">
    <source>
        <dbReference type="Proteomes" id="UP000694251"/>
    </source>
</evidence>
<keyword evidence="4" id="KW-1185">Reference proteome</keyword>
<dbReference type="AlphaFoldDB" id="A0A8T1ZGP9"/>
<feature type="compositionally biased region" description="Low complexity" evidence="1">
    <location>
        <begin position="17"/>
        <end position="29"/>
    </location>
</feature>
<keyword evidence="2" id="KW-0472">Membrane</keyword>
<protein>
    <submittedName>
        <fullName evidence="3">Uncharacterized protein</fullName>
    </submittedName>
</protein>
<dbReference type="EMBL" id="JAEFBJ010000011">
    <property type="protein sequence ID" value="KAG7557308.1"/>
    <property type="molecule type" value="Genomic_DNA"/>
</dbReference>
<organism evidence="3 4">
    <name type="scientific">Arabidopsis suecica</name>
    <name type="common">Swedish thale-cress</name>
    <name type="synonym">Cardaminopsis suecica</name>
    <dbReference type="NCBI Taxonomy" id="45249"/>
    <lineage>
        <taxon>Eukaryota</taxon>
        <taxon>Viridiplantae</taxon>
        <taxon>Streptophyta</taxon>
        <taxon>Embryophyta</taxon>
        <taxon>Tracheophyta</taxon>
        <taxon>Spermatophyta</taxon>
        <taxon>Magnoliopsida</taxon>
        <taxon>eudicotyledons</taxon>
        <taxon>Gunneridae</taxon>
        <taxon>Pentapetalae</taxon>
        <taxon>rosids</taxon>
        <taxon>malvids</taxon>
        <taxon>Brassicales</taxon>
        <taxon>Brassicaceae</taxon>
        <taxon>Camelineae</taxon>
        <taxon>Arabidopsis</taxon>
    </lineage>
</organism>
<name>A0A8T1ZGP9_ARASU</name>
<evidence type="ECO:0000256" key="1">
    <source>
        <dbReference type="SAM" id="MobiDB-lite"/>
    </source>
</evidence>
<comment type="caution">
    <text evidence="3">The sequence shown here is derived from an EMBL/GenBank/DDBJ whole genome shotgun (WGS) entry which is preliminary data.</text>
</comment>
<evidence type="ECO:0000313" key="3">
    <source>
        <dbReference type="EMBL" id="KAG7557308.1"/>
    </source>
</evidence>
<dbReference type="Proteomes" id="UP000694251">
    <property type="component" value="Chromosome 11"/>
</dbReference>
<evidence type="ECO:0000256" key="2">
    <source>
        <dbReference type="SAM" id="Phobius"/>
    </source>
</evidence>
<sequence>MGKSPHRAHTIARSYQPPSSSSSTSSTTPHRFKSATTPASIVAAVSGISFADVFLIGISLQVKLSHHISLLSLLSGDSHSEDSQVTLISSRANSGRAAVSFFLLAFRVLDPLLRLVVLSRMYNIRRSLVLLFQKSEVQRWSLRVSLNIYSEFNL</sequence>
<gene>
    <name evidence="3" type="ORF">ISN44_As11g032850</name>
</gene>